<gene>
    <name evidence="2" type="ORF">ACFQ5K_07370</name>
</gene>
<evidence type="ECO:0000259" key="1">
    <source>
        <dbReference type="Pfam" id="PF06605"/>
    </source>
</evidence>
<dbReference type="Pfam" id="PF06605">
    <property type="entry name" value="Prophage_tail"/>
    <property type="match status" value="1"/>
</dbReference>
<dbReference type="NCBIfam" id="TIGR01665">
    <property type="entry name" value="put_anti_recept"/>
    <property type="match status" value="1"/>
</dbReference>
<reference evidence="3" key="1">
    <citation type="journal article" date="2019" name="Int. J. Syst. Evol. Microbiol.">
        <title>The Global Catalogue of Microorganisms (GCM) 10K type strain sequencing project: providing services to taxonomists for standard genome sequencing and annotation.</title>
        <authorList>
            <consortium name="The Broad Institute Genomics Platform"/>
            <consortium name="The Broad Institute Genome Sequencing Center for Infectious Disease"/>
            <person name="Wu L."/>
            <person name="Ma J."/>
        </authorList>
    </citation>
    <scope>NUCLEOTIDE SEQUENCE [LARGE SCALE GENOMIC DNA]</scope>
    <source>
        <strain evidence="3">CCM 8912</strain>
    </source>
</reference>
<dbReference type="EMBL" id="JBHTOK010000063">
    <property type="protein sequence ID" value="MFD1441190.1"/>
    <property type="molecule type" value="Genomic_DNA"/>
</dbReference>
<dbReference type="RefSeq" id="WP_125754706.1">
    <property type="nucleotide sequence ID" value="NZ_JBHTOK010000063.1"/>
</dbReference>
<proteinExistence type="predicted"/>
<evidence type="ECO:0000313" key="3">
    <source>
        <dbReference type="Proteomes" id="UP001597212"/>
    </source>
</evidence>
<accession>A0ABW4CX76</accession>
<keyword evidence="3" id="KW-1185">Reference proteome</keyword>
<evidence type="ECO:0000313" key="2">
    <source>
        <dbReference type="EMBL" id="MFD1441190.1"/>
    </source>
</evidence>
<sequence>MILYFAKHPTFDLIGTASTSQTDSIYFSDNGGQEGEYQSVAGGYRSYGATVYFRPDQSAHVKEMTAPGNYILYKDRNGDSAWLTILTCEHDPLSGYDTITAEDASMDLINETVDAYSAPKAMTIADYINLFVTDSGFEIGVNEIPDLARTLSWESEETTALARILSVATQFYAELNFRFEVSGIAVIKKYIDIRKSLGRDRREELTVDAQINSIVTNTDVSDLYTSVYAIGATPEGSDSAITLKGYNWTDPDGRYVLLADGSLRDPVANQTWSRLVDRTALTSGFINRIKTYEAKTQATLLNSALDGLKKSNHPAVTYTVDIAILPNDIQVGDTVHLRDEKEGLFLSARVLELTYSYSTETGTATLGDYLIESSEIDPQYRALAQELAKQNKGKDGTDAVVLSVSSVNGNMFKNTGISTILTVSISVGGSILDTAEKMHAVFGAKAYLQWQVKNVGELEFTDVSLTDTRLSDEGFLFTVGVADVNNKSTFKCELYY</sequence>
<organism evidence="2 3">
    <name type="scientific">Lacticaseibacillus hegangensis</name>
    <dbReference type="NCBI Taxonomy" id="2486010"/>
    <lineage>
        <taxon>Bacteria</taxon>
        <taxon>Bacillati</taxon>
        <taxon>Bacillota</taxon>
        <taxon>Bacilli</taxon>
        <taxon>Lactobacillales</taxon>
        <taxon>Lactobacillaceae</taxon>
        <taxon>Lacticaseibacillus</taxon>
    </lineage>
</organism>
<feature type="domain" description="Tail spike" evidence="1">
    <location>
        <begin position="120"/>
        <end position="361"/>
    </location>
</feature>
<dbReference type="InterPro" id="IPR007119">
    <property type="entry name" value="Phage_tail_spike_N"/>
</dbReference>
<protein>
    <submittedName>
        <fullName evidence="2">Phage tail spike protein</fullName>
    </submittedName>
</protein>
<dbReference type="InterPro" id="IPR010572">
    <property type="entry name" value="Tail_dom"/>
</dbReference>
<name>A0ABW4CX76_9LACO</name>
<comment type="caution">
    <text evidence="2">The sequence shown here is derived from an EMBL/GenBank/DDBJ whole genome shotgun (WGS) entry which is preliminary data.</text>
</comment>
<dbReference type="Proteomes" id="UP001597212">
    <property type="component" value="Unassembled WGS sequence"/>
</dbReference>